<dbReference type="PATRIC" id="fig|1544413.3.peg.1725"/>
<organism evidence="1 2">
    <name type="scientific">Corynebacterium lowii</name>
    <dbReference type="NCBI Taxonomy" id="1544413"/>
    <lineage>
        <taxon>Bacteria</taxon>
        <taxon>Bacillati</taxon>
        <taxon>Actinomycetota</taxon>
        <taxon>Actinomycetes</taxon>
        <taxon>Mycobacteriales</taxon>
        <taxon>Corynebacteriaceae</taxon>
        <taxon>Corynebacterium</taxon>
    </lineage>
</organism>
<dbReference type="InterPro" id="IPR049249">
    <property type="entry name" value="DUF6882"/>
</dbReference>
<gene>
    <name evidence="1" type="ORF">Clow_01716</name>
</gene>
<proteinExistence type="predicted"/>
<accession>A0A0Q0UHQ9</accession>
<sequence length="356" mass="38815">MDELTADSALSRAHGAALFRQVGGPLEFTGPSAADSTADAPVDVLSPRGPLRGVRVAEIEAGTWTWLTALTERGPEPASDELLRLASALHQGAPVVLAPRDQGPAMVVALMVEDSAAALPEVSLRQVLVEGLRDTPDESRAALRSFASKHGIDLREEENHLWLGSQRVDMQGDMALQVPAEGSPTLADIFADSFYLSTEHQLFFEGRFPEHQRPRLDLGTSTAHGMEALVLGTFSRDFFTWAWADPGFPAIAQTPSRHLYAFGLTHGILPFLRPRLPLEQATRWDVAVLAKPILGAWTHAVAPLTPERHALILLRSPSLHLPPLNHEVSQRVLAEPLPRGIDEQRARAAYTRARKA</sequence>
<reference evidence="1 2" key="1">
    <citation type="submission" date="2015-10" db="EMBL/GenBank/DDBJ databases">
        <title>Corynebacteirum lowii and Corynebacterium oculi species nova, derived from human clinical disease and and emended description of Corynebacterium mastiditis.</title>
        <authorList>
            <person name="Bernard K."/>
            <person name="Pacheco A.L."/>
            <person name="Mcdougall C."/>
            <person name="Burtx T."/>
            <person name="Weibe D."/>
            <person name="Tyler S."/>
            <person name="Olson A.B."/>
            <person name="Cnockaert M."/>
            <person name="Eguchi H."/>
            <person name="Kuwahara T."/>
            <person name="Nakayama-Imaohji H."/>
            <person name="Boudewijins M."/>
            <person name="Van Hoecke F."/>
            <person name="Bernier A.-M."/>
            <person name="Vandamme P."/>
        </authorList>
    </citation>
    <scope>NUCLEOTIDE SEQUENCE [LARGE SCALE GENOMIC DNA]</scope>
    <source>
        <strain evidence="1 2">NML 130206</strain>
    </source>
</reference>
<dbReference type="Proteomes" id="UP000050488">
    <property type="component" value="Unassembled WGS sequence"/>
</dbReference>
<dbReference type="Pfam" id="PF21813">
    <property type="entry name" value="DUF6882"/>
    <property type="match status" value="1"/>
</dbReference>
<dbReference type="STRING" id="1544413.Clow_01716"/>
<dbReference type="RefSeq" id="WP_055178311.1">
    <property type="nucleotide sequence ID" value="NZ_JAUSQY010000001.1"/>
</dbReference>
<name>A0A0Q0UHQ9_9CORY</name>
<protein>
    <submittedName>
        <fullName evidence="1">Uncharacterized protein</fullName>
    </submittedName>
</protein>
<comment type="caution">
    <text evidence="1">The sequence shown here is derived from an EMBL/GenBank/DDBJ whole genome shotgun (WGS) entry which is preliminary data.</text>
</comment>
<dbReference type="EMBL" id="LKEV01000005">
    <property type="protein sequence ID" value="KQB85974.1"/>
    <property type="molecule type" value="Genomic_DNA"/>
</dbReference>
<keyword evidence="2" id="KW-1185">Reference proteome</keyword>
<dbReference type="AlphaFoldDB" id="A0A0Q0UHQ9"/>
<dbReference type="OrthoDB" id="4428117at2"/>
<evidence type="ECO:0000313" key="1">
    <source>
        <dbReference type="EMBL" id="KQB85974.1"/>
    </source>
</evidence>
<evidence type="ECO:0000313" key="2">
    <source>
        <dbReference type="Proteomes" id="UP000050488"/>
    </source>
</evidence>